<proteinExistence type="predicted"/>
<dbReference type="GO" id="GO:0016746">
    <property type="term" value="F:acyltransferase activity"/>
    <property type="evidence" value="ECO:0007669"/>
    <property type="project" value="UniProtKB-KW"/>
</dbReference>
<organism evidence="2 3">
    <name type="scientific">Sulfitobacter sediminis</name>
    <dbReference type="NCBI Taxonomy" id="3234186"/>
    <lineage>
        <taxon>Bacteria</taxon>
        <taxon>Pseudomonadati</taxon>
        <taxon>Pseudomonadota</taxon>
        <taxon>Alphaproteobacteria</taxon>
        <taxon>Rhodobacterales</taxon>
        <taxon>Roseobacteraceae</taxon>
        <taxon>Sulfitobacter</taxon>
    </lineage>
</organism>
<name>A0ABV3RPL8_9RHOB</name>
<keyword evidence="2" id="KW-0808">Transferase</keyword>
<evidence type="ECO:0000259" key="1">
    <source>
        <dbReference type="Pfam" id="PF13302"/>
    </source>
</evidence>
<reference evidence="2 3" key="1">
    <citation type="submission" date="2024-07" db="EMBL/GenBank/DDBJ databases">
        <title>Marimonas sp.nov., isolated from tidal-flat sediment.</title>
        <authorList>
            <person name="Jayan J.N."/>
            <person name="Lee S.S."/>
        </authorList>
    </citation>
    <scope>NUCLEOTIDE SEQUENCE [LARGE SCALE GENOMIC DNA]</scope>
    <source>
        <strain evidence="2 3">MJW-29</strain>
    </source>
</reference>
<accession>A0ABV3RPL8</accession>
<sequence>MALGFLSRPKDCYLVETVRTERFKLVNCSWLQAVRTTLPWANDPDTLHALMYESTSYSRLHWAAQLDVPDGRNLFFHAIVTKDGNETIGAHRIRLNRSGTANMGIALTDKTWWGKGVFEEVRGGLMDHFSQSPRVVRFAGRVLARNVSSVYNYKKLGFRFIGHDCKSWRSPLTGELMDTMYFECLAEDWRASRGLEPG</sequence>
<dbReference type="SUPFAM" id="SSF55729">
    <property type="entry name" value="Acyl-CoA N-acyltransferases (Nat)"/>
    <property type="match status" value="1"/>
</dbReference>
<dbReference type="RefSeq" id="WP_367878623.1">
    <property type="nucleotide sequence ID" value="NZ_JBFNXX010000011.1"/>
</dbReference>
<feature type="domain" description="N-acetyltransferase" evidence="1">
    <location>
        <begin position="38"/>
        <end position="159"/>
    </location>
</feature>
<protein>
    <submittedName>
        <fullName evidence="2">GNAT family N-acetyltransferase</fullName>
        <ecNumber evidence="2">2.3.-.-</ecNumber>
    </submittedName>
</protein>
<evidence type="ECO:0000313" key="2">
    <source>
        <dbReference type="EMBL" id="MEW9920920.1"/>
    </source>
</evidence>
<dbReference type="EMBL" id="JBFNXX010000011">
    <property type="protein sequence ID" value="MEW9920920.1"/>
    <property type="molecule type" value="Genomic_DNA"/>
</dbReference>
<keyword evidence="3" id="KW-1185">Reference proteome</keyword>
<dbReference type="InterPro" id="IPR016181">
    <property type="entry name" value="Acyl_CoA_acyltransferase"/>
</dbReference>
<dbReference type="Gene3D" id="3.40.630.30">
    <property type="match status" value="1"/>
</dbReference>
<evidence type="ECO:0000313" key="3">
    <source>
        <dbReference type="Proteomes" id="UP001556098"/>
    </source>
</evidence>
<gene>
    <name evidence="2" type="ORF">AB2B41_14995</name>
</gene>
<dbReference type="InterPro" id="IPR000182">
    <property type="entry name" value="GNAT_dom"/>
</dbReference>
<dbReference type="EC" id="2.3.-.-" evidence="2"/>
<dbReference type="Proteomes" id="UP001556098">
    <property type="component" value="Unassembled WGS sequence"/>
</dbReference>
<dbReference type="Pfam" id="PF13302">
    <property type="entry name" value="Acetyltransf_3"/>
    <property type="match status" value="1"/>
</dbReference>
<comment type="caution">
    <text evidence="2">The sequence shown here is derived from an EMBL/GenBank/DDBJ whole genome shotgun (WGS) entry which is preliminary data.</text>
</comment>
<keyword evidence="2" id="KW-0012">Acyltransferase</keyword>